<keyword evidence="2" id="KW-1185">Reference proteome</keyword>
<gene>
    <name evidence="1" type="ORF">HZY85_00580</name>
</gene>
<reference evidence="1 2" key="1">
    <citation type="submission" date="2020-07" db="EMBL/GenBank/DDBJ databases">
        <title>MOT database genomes.</title>
        <authorList>
            <person name="Joseph S."/>
            <person name="Aduse-Opoku J."/>
            <person name="Hashim A."/>
            <person name="Wade W."/>
            <person name="Curtis M."/>
        </authorList>
    </citation>
    <scope>NUCLEOTIDE SEQUENCE [LARGE SCALE GENOMIC DNA]</scope>
    <source>
        <strain evidence="1 2">CIP 106318</strain>
    </source>
</reference>
<proteinExistence type="predicted"/>
<sequence>MIYLKDNSDISQYKSKIIEEFKNKDLKTLLEENKNLILFPGEESRKINEESYIFQEIDGKTWTRNIVGFLSSEYITNDSTELASEEIIIGSRFSHTDDKKLDNLNEDNFLMYMLNKVMNYNITSRNFSFSSNKNSLLDIYAYLFPNQLEKAIKQGYYKEYVTKKYNDMNVRGSIDVQRFIKNNIPFTGNISYNTREFSYDNNITQLIRHTIEFIQQKYPGLFNVSENVKDSVKKIVQLTPSYNKLDRQKIISENVKNKLNKAYFSEYIKLQDLCLKIFKQEKITYSTQKTKNKISGLIIDVAWLWEEYIGVITKANLNKNNDFKDNTWYKYVYRKNPLYLFENNKGPRYPDFTYGTIPIDTKYKINIDERNDYNQMVTYMFMLKSEKGGFLKPIKKGLEEKGYDSIGNLVCYHEEVCKQGEMFIYKFEIPDSSTYEQFIEDISKEEEGLFNFSWK</sequence>
<dbReference type="Proteomes" id="UP000531840">
    <property type="component" value="Unassembled WGS sequence"/>
</dbReference>
<evidence type="ECO:0000313" key="2">
    <source>
        <dbReference type="Proteomes" id="UP000531840"/>
    </source>
</evidence>
<dbReference type="EMBL" id="JACBYF010000001">
    <property type="protein sequence ID" value="NYS46690.1"/>
    <property type="molecule type" value="Genomic_DNA"/>
</dbReference>
<dbReference type="Pfam" id="PF10117">
    <property type="entry name" value="McrBC"/>
    <property type="match status" value="1"/>
</dbReference>
<dbReference type="PANTHER" id="PTHR38733">
    <property type="entry name" value="PROTEIN MCRC"/>
    <property type="match status" value="1"/>
</dbReference>
<comment type="caution">
    <text evidence="1">The sequence shown here is derived from an EMBL/GenBank/DDBJ whole genome shotgun (WGS) entry which is preliminary data.</text>
</comment>
<evidence type="ECO:0000313" key="1">
    <source>
        <dbReference type="EMBL" id="NYS46690.1"/>
    </source>
</evidence>
<dbReference type="PANTHER" id="PTHR38733:SF1">
    <property type="entry name" value="TYPE IV METHYL-DIRECTED RESTRICTION ENZYME ECOKMCRBC"/>
    <property type="match status" value="1"/>
</dbReference>
<protein>
    <submittedName>
        <fullName evidence="1">Guanosine 5'-monophosphate oxidoreductase</fullName>
    </submittedName>
</protein>
<accession>A0ABX2T0G4</accession>
<name>A0ABX2T0G4_9BACL</name>
<organism evidence="1 2">
    <name type="scientific">Gemelliphila palaticanis</name>
    <dbReference type="NCBI Taxonomy" id="81950"/>
    <lineage>
        <taxon>Bacteria</taxon>
        <taxon>Bacillati</taxon>
        <taxon>Bacillota</taxon>
        <taxon>Bacilli</taxon>
        <taxon>Bacillales</taxon>
        <taxon>Gemellaceae</taxon>
        <taxon>Gemelliphila</taxon>
    </lineage>
</organism>
<dbReference type="InterPro" id="IPR019292">
    <property type="entry name" value="McrC"/>
</dbReference>
<dbReference type="RefSeq" id="WP_179939790.1">
    <property type="nucleotide sequence ID" value="NZ_JACBYF010000001.1"/>
</dbReference>